<protein>
    <submittedName>
        <fullName evidence="3">DUF4266 domain-containing protein</fullName>
    </submittedName>
</protein>
<feature type="signal peptide" evidence="1">
    <location>
        <begin position="1"/>
        <end position="20"/>
    </location>
</feature>
<dbReference type="EMBL" id="JAVRIC010000006">
    <property type="protein sequence ID" value="MDT0496890.1"/>
    <property type="molecule type" value="Genomic_DNA"/>
</dbReference>
<feature type="domain" description="DUF4266" evidence="2">
    <location>
        <begin position="22"/>
        <end position="71"/>
    </location>
</feature>
<dbReference type="Pfam" id="PF14086">
    <property type="entry name" value="DUF4266"/>
    <property type="match status" value="1"/>
</dbReference>
<evidence type="ECO:0000259" key="2">
    <source>
        <dbReference type="Pfam" id="PF14086"/>
    </source>
</evidence>
<name>A0ABU2WG98_9GAMM</name>
<feature type="chain" id="PRO_5045725015" evidence="1">
    <location>
        <begin position="21"/>
        <end position="71"/>
    </location>
</feature>
<keyword evidence="4" id="KW-1185">Reference proteome</keyword>
<sequence length="71" mass="7534">MNRRLISLILLGSVFLPACSTVQPWQRGELAQVSMAWDPDPMKAALNSHVYDSKEASSGRIGLAGGGCGCN</sequence>
<dbReference type="RefSeq" id="WP_311364284.1">
    <property type="nucleotide sequence ID" value="NZ_JAVRIC010000006.1"/>
</dbReference>
<gene>
    <name evidence="3" type="ORF">RM530_05865</name>
</gene>
<proteinExistence type="predicted"/>
<keyword evidence="1" id="KW-0732">Signal</keyword>
<accession>A0ABU2WG98</accession>
<evidence type="ECO:0000313" key="4">
    <source>
        <dbReference type="Proteomes" id="UP001254608"/>
    </source>
</evidence>
<dbReference type="InterPro" id="IPR025362">
    <property type="entry name" value="DUF4266"/>
</dbReference>
<evidence type="ECO:0000256" key="1">
    <source>
        <dbReference type="SAM" id="SignalP"/>
    </source>
</evidence>
<dbReference type="Proteomes" id="UP001254608">
    <property type="component" value="Unassembled WGS sequence"/>
</dbReference>
<comment type="caution">
    <text evidence="3">The sequence shown here is derived from an EMBL/GenBank/DDBJ whole genome shotgun (WGS) entry which is preliminary data.</text>
</comment>
<organism evidence="3 4">
    <name type="scientific">Banduia mediterranea</name>
    <dbReference type="NCBI Taxonomy" id="3075609"/>
    <lineage>
        <taxon>Bacteria</taxon>
        <taxon>Pseudomonadati</taxon>
        <taxon>Pseudomonadota</taxon>
        <taxon>Gammaproteobacteria</taxon>
        <taxon>Nevskiales</taxon>
        <taxon>Algiphilaceae</taxon>
        <taxon>Banduia</taxon>
    </lineage>
</organism>
<reference evidence="3 4" key="1">
    <citation type="submission" date="2023-09" db="EMBL/GenBank/DDBJ databases">
        <authorList>
            <person name="Rey-Velasco X."/>
        </authorList>
    </citation>
    <scope>NUCLEOTIDE SEQUENCE [LARGE SCALE GENOMIC DNA]</scope>
    <source>
        <strain evidence="3 4">W345</strain>
    </source>
</reference>
<evidence type="ECO:0000313" key="3">
    <source>
        <dbReference type="EMBL" id="MDT0496890.1"/>
    </source>
</evidence>